<dbReference type="PANTHER" id="PTHR33055:SF3">
    <property type="entry name" value="PUTATIVE TRANSPOSASE FOR IS117-RELATED"/>
    <property type="match status" value="1"/>
</dbReference>
<feature type="domain" description="Transposase IS110-like N-terminal" evidence="1">
    <location>
        <begin position="6"/>
        <end position="120"/>
    </location>
</feature>
<dbReference type="InterPro" id="IPR002525">
    <property type="entry name" value="Transp_IS110-like_N"/>
</dbReference>
<dbReference type="GO" id="GO:0006313">
    <property type="term" value="P:DNA transposition"/>
    <property type="evidence" value="ECO:0007669"/>
    <property type="project" value="InterPro"/>
</dbReference>
<proteinExistence type="predicted"/>
<dbReference type="EMBL" id="FWFP01000003">
    <property type="protein sequence ID" value="SLN33842.1"/>
    <property type="molecule type" value="Genomic_DNA"/>
</dbReference>
<dbReference type="AlphaFoldDB" id="A0A1X6YX53"/>
<dbReference type="Pfam" id="PF01548">
    <property type="entry name" value="DEDD_Tnp_IS110"/>
    <property type="match status" value="1"/>
</dbReference>
<dbReference type="Proteomes" id="UP000193778">
    <property type="component" value="Unassembled WGS sequence"/>
</dbReference>
<organism evidence="2 3">
    <name type="scientific">Ruegeria meonggei</name>
    <dbReference type="NCBI Taxonomy" id="1446476"/>
    <lineage>
        <taxon>Bacteria</taxon>
        <taxon>Pseudomonadati</taxon>
        <taxon>Pseudomonadota</taxon>
        <taxon>Alphaproteobacteria</taxon>
        <taxon>Rhodobacterales</taxon>
        <taxon>Roseobacteraceae</taxon>
        <taxon>Ruegeria</taxon>
    </lineage>
</organism>
<keyword evidence="3" id="KW-1185">Reference proteome</keyword>
<dbReference type="InterPro" id="IPR047650">
    <property type="entry name" value="Transpos_IS110"/>
</dbReference>
<evidence type="ECO:0000313" key="3">
    <source>
        <dbReference type="Proteomes" id="UP000193778"/>
    </source>
</evidence>
<accession>A0A1X6YX53</accession>
<dbReference type="GO" id="GO:0004803">
    <property type="term" value="F:transposase activity"/>
    <property type="evidence" value="ECO:0007669"/>
    <property type="project" value="InterPro"/>
</dbReference>
<gene>
    <name evidence="2" type="ORF">RUM8411_01466</name>
</gene>
<dbReference type="PANTHER" id="PTHR33055">
    <property type="entry name" value="TRANSPOSASE FOR INSERTION SEQUENCE ELEMENT IS1111A"/>
    <property type="match status" value="1"/>
</dbReference>
<evidence type="ECO:0000313" key="2">
    <source>
        <dbReference type="EMBL" id="SLN33842.1"/>
    </source>
</evidence>
<dbReference type="GO" id="GO:0003677">
    <property type="term" value="F:DNA binding"/>
    <property type="evidence" value="ECO:0007669"/>
    <property type="project" value="InterPro"/>
</dbReference>
<name>A0A1X6YX53_9RHOB</name>
<reference evidence="3" key="1">
    <citation type="submission" date="2017-03" db="EMBL/GenBank/DDBJ databases">
        <authorList>
            <person name="Rodrigo-Torres L."/>
            <person name="Arahal R.D."/>
            <person name="Lucena T."/>
        </authorList>
    </citation>
    <scope>NUCLEOTIDE SEQUENCE [LARGE SCALE GENOMIC DNA]</scope>
    <source>
        <strain evidence="3">CECT 8411</strain>
    </source>
</reference>
<sequence length="133" mass="14974">MTVKTVGLDLAKDVFQVHCVSATGRRIINKKIKRAKLLAFFGTLPRCVVGMEACGSAHHWGRELSKLGHDVRLMPAAYVKPYVKRGKTNAADAEAICEVVRRPTMRFVEIKTEDQQAVRTYKDGPFRTLTTLW</sequence>
<protein>
    <submittedName>
        <fullName evidence="2">Transposase</fullName>
    </submittedName>
</protein>
<evidence type="ECO:0000259" key="1">
    <source>
        <dbReference type="Pfam" id="PF01548"/>
    </source>
</evidence>